<dbReference type="OrthoDB" id="1239987at2"/>
<dbReference type="EMBL" id="SOZE01000005">
    <property type="protein sequence ID" value="TFF38837.1"/>
    <property type="molecule type" value="Genomic_DNA"/>
</dbReference>
<dbReference type="RefSeq" id="WP_133228204.1">
    <property type="nucleotide sequence ID" value="NZ_SOZE01000005.1"/>
</dbReference>
<dbReference type="Proteomes" id="UP000297540">
    <property type="component" value="Unassembled WGS sequence"/>
</dbReference>
<proteinExistence type="predicted"/>
<gene>
    <name evidence="1" type="ORF">E2R66_07485</name>
</gene>
<name>A0A4Y8SJX6_9SPHI</name>
<evidence type="ECO:0000313" key="1">
    <source>
        <dbReference type="EMBL" id="TFF38837.1"/>
    </source>
</evidence>
<organism evidence="1 2">
    <name type="scientific">Mucilaginibacter psychrotolerans</name>
    <dbReference type="NCBI Taxonomy" id="1524096"/>
    <lineage>
        <taxon>Bacteria</taxon>
        <taxon>Pseudomonadati</taxon>
        <taxon>Bacteroidota</taxon>
        <taxon>Sphingobacteriia</taxon>
        <taxon>Sphingobacteriales</taxon>
        <taxon>Sphingobacteriaceae</taxon>
        <taxon>Mucilaginibacter</taxon>
    </lineage>
</organism>
<reference evidence="1 2" key="1">
    <citation type="journal article" date="2017" name="Int. J. Syst. Evol. Microbiol.">
        <title>Mucilaginibacterpsychrotolerans sp. nov., isolated from peatlands.</title>
        <authorList>
            <person name="Deng Y."/>
            <person name="Shen L."/>
            <person name="Xu B."/>
            <person name="Liu Y."/>
            <person name="Gu Z."/>
            <person name="Liu H."/>
            <person name="Zhou Y."/>
        </authorList>
    </citation>
    <scope>NUCLEOTIDE SEQUENCE [LARGE SCALE GENOMIC DNA]</scope>
    <source>
        <strain evidence="1 2">NH7-4</strain>
    </source>
</reference>
<dbReference type="AlphaFoldDB" id="A0A4Y8SJX6"/>
<accession>A0A4Y8SJX6</accession>
<keyword evidence="2" id="KW-1185">Reference proteome</keyword>
<comment type="caution">
    <text evidence="1">The sequence shown here is derived from an EMBL/GenBank/DDBJ whole genome shotgun (WGS) entry which is preliminary data.</text>
</comment>
<protein>
    <submittedName>
        <fullName evidence="1">Uncharacterized protein</fullName>
    </submittedName>
</protein>
<sequence length="151" mass="18045">MTKYPNVEQIDLEDIYIAVEFSKRKESIEQFTEIYLSGFKESATYYEFPRFRGETEFETDDYKLMMSYVLTREDIGFRFYFDNAANKETPFAMIFFNEDGSLFLGLSVYPQFMSKYEYQLKKDFQSSLIMVCYNTTPPNNLDEFKSQIKLN</sequence>
<evidence type="ECO:0000313" key="2">
    <source>
        <dbReference type="Proteomes" id="UP000297540"/>
    </source>
</evidence>